<dbReference type="AlphaFoldDB" id="A0A1M5KHK5"/>
<feature type="chain" id="PRO_5012816003" description="Outer membrane protein beta-barrel domain-containing protein" evidence="1">
    <location>
        <begin position="22"/>
        <end position="247"/>
    </location>
</feature>
<evidence type="ECO:0008006" key="4">
    <source>
        <dbReference type="Google" id="ProtNLM"/>
    </source>
</evidence>
<dbReference type="RefSeq" id="WP_073131021.1">
    <property type="nucleotide sequence ID" value="NZ_FQWQ01000001.1"/>
</dbReference>
<keyword evidence="3" id="KW-1185">Reference proteome</keyword>
<dbReference type="Proteomes" id="UP000184212">
    <property type="component" value="Unassembled WGS sequence"/>
</dbReference>
<evidence type="ECO:0000313" key="3">
    <source>
        <dbReference type="Proteomes" id="UP000184212"/>
    </source>
</evidence>
<name>A0A1M5KHK5_9BACT</name>
<sequence length="247" mass="27102">MKKYVFRISIIFFGIPFAAHAQNLQMGGGATFGTFKMQALKDFLKPSSGFYLPAKVVDNFPSNIGYNIWASMNVIPSFSTGLIVGLNSTGGRAAYSDYTGSYTNDILVRGISVASTNRYQVYETHHVKFFAGLDAGVIFNRMEVKTNIVAEPAFVGTLERKAKSTNVMFSPGISASRSFHGFFVNAKVLYEFNSAGDLQWTNSVEIMNSTKAGETVMNVNAPVTVRWDGIRLGLAVGYNFNRDGDEK</sequence>
<evidence type="ECO:0000256" key="1">
    <source>
        <dbReference type="SAM" id="SignalP"/>
    </source>
</evidence>
<evidence type="ECO:0000313" key="2">
    <source>
        <dbReference type="EMBL" id="SHG52237.1"/>
    </source>
</evidence>
<proteinExistence type="predicted"/>
<keyword evidence="1" id="KW-0732">Signal</keyword>
<reference evidence="2 3" key="1">
    <citation type="submission" date="2016-11" db="EMBL/GenBank/DDBJ databases">
        <authorList>
            <person name="Jaros S."/>
            <person name="Januszkiewicz K."/>
            <person name="Wedrychowicz H."/>
        </authorList>
    </citation>
    <scope>NUCLEOTIDE SEQUENCE [LARGE SCALE GENOMIC DNA]</scope>
    <source>
        <strain evidence="2 3">DSM 24574</strain>
    </source>
</reference>
<gene>
    <name evidence="2" type="ORF">SAMN04488109_0649</name>
</gene>
<protein>
    <recommendedName>
        <fullName evidence="4">Outer membrane protein beta-barrel domain-containing protein</fullName>
    </recommendedName>
</protein>
<accession>A0A1M5KHK5</accession>
<dbReference type="EMBL" id="FQWQ01000001">
    <property type="protein sequence ID" value="SHG52237.1"/>
    <property type="molecule type" value="Genomic_DNA"/>
</dbReference>
<dbReference type="STRING" id="947013.SAMN04488109_0649"/>
<feature type="signal peptide" evidence="1">
    <location>
        <begin position="1"/>
        <end position="21"/>
    </location>
</feature>
<dbReference type="OrthoDB" id="852489at2"/>
<organism evidence="2 3">
    <name type="scientific">Chryseolinea serpens</name>
    <dbReference type="NCBI Taxonomy" id="947013"/>
    <lineage>
        <taxon>Bacteria</taxon>
        <taxon>Pseudomonadati</taxon>
        <taxon>Bacteroidota</taxon>
        <taxon>Cytophagia</taxon>
        <taxon>Cytophagales</taxon>
        <taxon>Fulvivirgaceae</taxon>
        <taxon>Chryseolinea</taxon>
    </lineage>
</organism>